<dbReference type="Proteomes" id="UP001497680">
    <property type="component" value="Unassembled WGS sequence"/>
</dbReference>
<reference evidence="1 2" key="1">
    <citation type="journal article" date="2022" name="New Phytol.">
        <title>Ecological generalism drives hyperdiversity of secondary metabolite gene clusters in xylarialean endophytes.</title>
        <authorList>
            <person name="Franco M.E.E."/>
            <person name="Wisecaver J.H."/>
            <person name="Arnold A.E."/>
            <person name="Ju Y.M."/>
            <person name="Slot J.C."/>
            <person name="Ahrendt S."/>
            <person name="Moore L.P."/>
            <person name="Eastman K.E."/>
            <person name="Scott K."/>
            <person name="Konkel Z."/>
            <person name="Mondo S.J."/>
            <person name="Kuo A."/>
            <person name="Hayes R.D."/>
            <person name="Haridas S."/>
            <person name="Andreopoulos B."/>
            <person name="Riley R."/>
            <person name="LaButti K."/>
            <person name="Pangilinan J."/>
            <person name="Lipzen A."/>
            <person name="Amirebrahimi M."/>
            <person name="Yan J."/>
            <person name="Adam C."/>
            <person name="Keymanesh K."/>
            <person name="Ng V."/>
            <person name="Louie K."/>
            <person name="Northen T."/>
            <person name="Drula E."/>
            <person name="Henrissat B."/>
            <person name="Hsieh H.M."/>
            <person name="Youens-Clark K."/>
            <person name="Lutzoni F."/>
            <person name="Miadlikowska J."/>
            <person name="Eastwood D.C."/>
            <person name="Hamelin R.C."/>
            <person name="Grigoriev I.V."/>
            <person name="U'Ren J.M."/>
        </authorList>
    </citation>
    <scope>NUCLEOTIDE SEQUENCE [LARGE SCALE GENOMIC DNA]</scope>
    <source>
        <strain evidence="1 2">ER1909</strain>
    </source>
</reference>
<name>A0ACC0D6A9_9PEZI</name>
<sequence>MQVLPFFQVSDLPPSASFYAAITQPLGLRYISATPSSIVFGDAASPSPEPVFEVKKSVGADSLPPQPSRLVLSTKSPSAVSAFHAAALRANPDLQECDANSNYFQPPDSSDATGETLARIGDFDGNIMEVVYGSRPGYAASQAGSAVHRDSHEVSRVLDWNLDVGSNSLASRSVAGTATPGSIAPSAMGSRAASGAPYSFLQRSVTTSTVETSPRENPKGLGTNAILGTVLGMAVGAAVGGALTYNMMKSDPQREPQAFQGYEQPPPFSRRSTAPDPSDQPRYIEYPPGKYPPSSYTGARSRVVEELDDRASRHSSHYTTGTGTGSKSRGRSEVSSSARRPLMITDHEHRSNAGSSKHGSDSPKLLTEAEHRSTASSRHTSADHRSHAGSRHSAAPSSRHSPPRESDLRSYVSSRHASRPRDPEVETYVSARSDRTVRPAPARVETAPPSHAGSRYSSNTVRPVQRPAPAGRAHSHLSAARHVSLPASSVGSSKSSDADWEDVCSVAPSDSISNVGGRRGYYA</sequence>
<organism evidence="1 2">
    <name type="scientific">Hypoxylon rubiginosum</name>
    <dbReference type="NCBI Taxonomy" id="110542"/>
    <lineage>
        <taxon>Eukaryota</taxon>
        <taxon>Fungi</taxon>
        <taxon>Dikarya</taxon>
        <taxon>Ascomycota</taxon>
        <taxon>Pezizomycotina</taxon>
        <taxon>Sordariomycetes</taxon>
        <taxon>Xylariomycetidae</taxon>
        <taxon>Xylariales</taxon>
        <taxon>Hypoxylaceae</taxon>
        <taxon>Hypoxylon</taxon>
    </lineage>
</organism>
<comment type="caution">
    <text evidence="1">The sequence shown here is derived from an EMBL/GenBank/DDBJ whole genome shotgun (WGS) entry which is preliminary data.</text>
</comment>
<evidence type="ECO:0000313" key="2">
    <source>
        <dbReference type="Proteomes" id="UP001497680"/>
    </source>
</evidence>
<evidence type="ECO:0000313" key="1">
    <source>
        <dbReference type="EMBL" id="KAI6088222.1"/>
    </source>
</evidence>
<gene>
    <name evidence="1" type="ORF">F4821DRAFT_91579</name>
</gene>
<dbReference type="EMBL" id="MU394302">
    <property type="protein sequence ID" value="KAI6088222.1"/>
    <property type="molecule type" value="Genomic_DNA"/>
</dbReference>
<protein>
    <submittedName>
        <fullName evidence="1">Uncharacterized protein</fullName>
    </submittedName>
</protein>
<keyword evidence="2" id="KW-1185">Reference proteome</keyword>
<proteinExistence type="predicted"/>
<accession>A0ACC0D6A9</accession>